<dbReference type="InterPro" id="IPR001098">
    <property type="entry name" value="DNA-dir_DNA_pol_A_palm_dom"/>
</dbReference>
<reference evidence="3" key="1">
    <citation type="submission" date="2018-11" db="EMBL/GenBank/DDBJ databases">
        <authorList>
            <person name="Onetto C."/>
        </authorList>
    </citation>
    <scope>NUCLEOTIDE SEQUENCE [LARGE SCALE GENOMIC DNA]</scope>
</reference>
<gene>
    <name evidence="3" type="ORF">DF3PA_70116</name>
</gene>
<evidence type="ECO:0000259" key="2">
    <source>
        <dbReference type="SMART" id="SM00482"/>
    </source>
</evidence>
<organism evidence="3 4">
    <name type="scientific">Candidatus Defluviicoccus seviourii</name>
    <dbReference type="NCBI Taxonomy" id="2565273"/>
    <lineage>
        <taxon>Bacteria</taxon>
        <taxon>Pseudomonadati</taxon>
        <taxon>Pseudomonadota</taxon>
        <taxon>Alphaproteobacteria</taxon>
        <taxon>Rhodospirillales</taxon>
        <taxon>Rhodospirillaceae</taxon>
        <taxon>Defluviicoccus</taxon>
    </lineage>
</organism>
<dbReference type="InterPro" id="IPR002298">
    <property type="entry name" value="DNA_polymerase_A"/>
</dbReference>
<dbReference type="GO" id="GO:0006302">
    <property type="term" value="P:double-strand break repair"/>
    <property type="evidence" value="ECO:0007669"/>
    <property type="project" value="TreeGrafter"/>
</dbReference>
<sequence>MTNRVYFDTEYRDDEVILLCALVKPSGNKHEFDLRNNKDLDLLQDFITQHTLSHWVAFAASADLTALLRLGIDITPFNVIDLMAEGRMITLSHDKFFAPRGSLVATLRAFGLELVNEAEKEVMREVILNHKTYTDDQWDAITRYCWEDVECLPPLFNAIKRFHNDIVKGAVELDHMLYRGEYIKAVSITDHRSKGFPVWGEWFDQVMNNRERITEAIIRKYNTQFPIWQYNPRDNKYHLKRDQIELWAKLQGFLKDWERTECGALRLSDDYLEVLGRKHILVENLRKIFKQLNHLKIDLRGAAVNGYVPYRTTAFSAKTGRNGLKPKNGFVLNLPPWMRTVVRPHPGRVLIGADWSSQEVAISAYLSGDENLTAAYETGDPYLALGKMSGRIPHDGTKQTHPLERQLFKGLQLGLNYGMGERALAQSMLNTFLEGGYEVDIDYASNVARRLLVWHRNKFKTYWAWAERKARLARVKGYIQAGDGWTEYVTRRTPQTVLLNFPAQSNAAVMMRQATIKLAKTGIDLLCSQHDAFYVNAPITDEDMVKKTLKSCMDEASWEVIGGVTRVDFKTFHHDKCFWDERGRDLFLLARQELGLGHELWF</sequence>
<dbReference type="Pfam" id="PF00476">
    <property type="entry name" value="DNA_pol_A"/>
    <property type="match status" value="1"/>
</dbReference>
<dbReference type="Gene3D" id="3.30.70.370">
    <property type="match status" value="1"/>
</dbReference>
<evidence type="ECO:0000256" key="1">
    <source>
        <dbReference type="ARBA" id="ARBA00011541"/>
    </source>
</evidence>
<name>A0A564WH54_9PROT</name>
<comment type="subunit">
    <text evidence="1">Single-chain monomer with multiple functions.</text>
</comment>
<dbReference type="PANTHER" id="PTHR10133">
    <property type="entry name" value="DNA POLYMERASE I"/>
    <property type="match status" value="1"/>
</dbReference>
<dbReference type="GO" id="GO:0003677">
    <property type="term" value="F:DNA binding"/>
    <property type="evidence" value="ECO:0007669"/>
    <property type="project" value="InterPro"/>
</dbReference>
<proteinExistence type="predicted"/>
<dbReference type="PANTHER" id="PTHR10133:SF62">
    <property type="entry name" value="DNA POLYMERASE THETA"/>
    <property type="match status" value="1"/>
</dbReference>
<dbReference type="GO" id="GO:0003887">
    <property type="term" value="F:DNA-directed DNA polymerase activity"/>
    <property type="evidence" value="ECO:0007669"/>
    <property type="project" value="InterPro"/>
</dbReference>
<dbReference type="SMART" id="SM00482">
    <property type="entry name" value="POLAc"/>
    <property type="match status" value="1"/>
</dbReference>
<dbReference type="PRINTS" id="PR00868">
    <property type="entry name" value="DNAPOLI"/>
</dbReference>
<dbReference type="Gene3D" id="1.10.150.20">
    <property type="entry name" value="5' to 3' exonuclease, C-terminal subdomain"/>
    <property type="match status" value="1"/>
</dbReference>
<comment type="caution">
    <text evidence="3">The sequence shown here is derived from an EMBL/GenBank/DDBJ whole genome shotgun (WGS) entry which is preliminary data.</text>
</comment>
<dbReference type="EMBL" id="UXAT02000052">
    <property type="protein sequence ID" value="VUX47795.1"/>
    <property type="molecule type" value="Genomic_DNA"/>
</dbReference>
<dbReference type="SUPFAM" id="SSF53098">
    <property type="entry name" value="Ribonuclease H-like"/>
    <property type="match status" value="1"/>
</dbReference>
<feature type="domain" description="DNA-directed DNA polymerase family A palm" evidence="2">
    <location>
        <begin position="338"/>
        <end position="541"/>
    </location>
</feature>
<dbReference type="InterPro" id="IPR012337">
    <property type="entry name" value="RNaseH-like_sf"/>
</dbReference>
<dbReference type="Proteomes" id="UP000326641">
    <property type="component" value="Unassembled WGS sequence"/>
</dbReference>
<evidence type="ECO:0000313" key="3">
    <source>
        <dbReference type="EMBL" id="VUX47795.1"/>
    </source>
</evidence>
<dbReference type="AlphaFoldDB" id="A0A564WH54"/>
<dbReference type="InterPro" id="IPR043502">
    <property type="entry name" value="DNA/RNA_pol_sf"/>
</dbReference>
<protein>
    <recommendedName>
        <fullName evidence="2">DNA-directed DNA polymerase family A palm domain-containing protein</fullName>
    </recommendedName>
</protein>
<dbReference type="GO" id="GO:0006261">
    <property type="term" value="P:DNA-templated DNA replication"/>
    <property type="evidence" value="ECO:0007669"/>
    <property type="project" value="InterPro"/>
</dbReference>
<dbReference type="SUPFAM" id="SSF56672">
    <property type="entry name" value="DNA/RNA polymerases"/>
    <property type="match status" value="1"/>
</dbReference>
<evidence type="ECO:0000313" key="4">
    <source>
        <dbReference type="Proteomes" id="UP000326641"/>
    </source>
</evidence>
<keyword evidence="4" id="KW-1185">Reference proteome</keyword>
<accession>A0A564WH54</accession>